<sequence>MRLLGVIYNRRSFLVFIPVLVFFITLTASTANAVHKGAGGLTCGQCHTMHNSQGSTSGTDQDLGGLAGGSMILLRANVSSRAEIHKLCLQCHASNGAQATTAQQPHGQVAPKVYSTGTWNFKTDAFNKIGAGGNFSTELDSGWGVTTATALGYGHSLGATNVTPPGGDAAIAEFSCTNCHDPHGTASVSDANVNIFRNLKVYARGAGAESGVKFISNLATPWFEHKSYVGGVNGSYFGGSETDNAGNVIWPVYRGTLTGDTATDALNSNSYGTGSFNQSYPTVATMSRWCAQCHDSWHERVSTTNKIVDYSKYGTDGFRMWRRHGVSMAIPRAAAPGCASGCHKSALDRSNYNIGIITAGKGLPVTANKIDDPNNDTYYLGTGGAGTWGGEMLGAGSQVFCLTCHFAHGGPYYDNLRWDYLAGVASGSQTANSIESTTGCQLCHNR</sequence>
<proteinExistence type="predicted"/>
<dbReference type="EMBL" id="UOEA01000027">
    <property type="protein sequence ID" value="VAV82740.1"/>
    <property type="molecule type" value="Genomic_DNA"/>
</dbReference>
<evidence type="ECO:0000256" key="1">
    <source>
        <dbReference type="ARBA" id="ARBA00022729"/>
    </source>
</evidence>
<evidence type="ECO:0000313" key="2">
    <source>
        <dbReference type="EMBL" id="VAV82740.1"/>
    </source>
</evidence>
<keyword evidence="1" id="KW-0732">Signal</keyword>
<protein>
    <recommendedName>
        <fullName evidence="3">Doubled CXXCH motif domain-containing protein</fullName>
    </recommendedName>
</protein>
<dbReference type="InterPro" id="IPR036280">
    <property type="entry name" value="Multihaem_cyt_sf"/>
</dbReference>
<evidence type="ECO:0008006" key="3">
    <source>
        <dbReference type="Google" id="ProtNLM"/>
    </source>
</evidence>
<dbReference type="SUPFAM" id="SSF48695">
    <property type="entry name" value="Multiheme cytochromes"/>
    <property type="match status" value="1"/>
</dbReference>
<gene>
    <name evidence="2" type="ORF">MNBD_DELTA01-247</name>
</gene>
<reference evidence="2" key="1">
    <citation type="submission" date="2018-06" db="EMBL/GenBank/DDBJ databases">
        <authorList>
            <person name="Zhirakovskaya E."/>
        </authorList>
    </citation>
    <scope>NUCLEOTIDE SEQUENCE</scope>
</reference>
<name>A0A3B0QLZ9_9ZZZZ</name>
<dbReference type="PANTHER" id="PTHR35038">
    <property type="entry name" value="DISSIMILATORY SULFITE REDUCTASE SIRA"/>
    <property type="match status" value="1"/>
</dbReference>
<dbReference type="AlphaFoldDB" id="A0A3B0QLZ9"/>
<dbReference type="GO" id="GO:0016491">
    <property type="term" value="F:oxidoreductase activity"/>
    <property type="evidence" value="ECO:0007669"/>
    <property type="project" value="TreeGrafter"/>
</dbReference>
<accession>A0A3B0QLZ9</accession>
<dbReference type="PANTHER" id="PTHR35038:SF6">
    <property type="entry name" value="SURFACE LOCALIZED DECAHEME CYTOCHROME C LIPOPROTEIN"/>
    <property type="match status" value="1"/>
</dbReference>
<dbReference type="InterPro" id="IPR051829">
    <property type="entry name" value="Multiheme_Cytochr_ET"/>
</dbReference>
<organism evidence="2">
    <name type="scientific">hydrothermal vent metagenome</name>
    <dbReference type="NCBI Taxonomy" id="652676"/>
    <lineage>
        <taxon>unclassified sequences</taxon>
        <taxon>metagenomes</taxon>
        <taxon>ecological metagenomes</taxon>
    </lineage>
</organism>